<dbReference type="EMBL" id="JAERSE020000001">
    <property type="protein sequence ID" value="MCA6066030.1"/>
    <property type="molecule type" value="Genomic_DNA"/>
</dbReference>
<gene>
    <name evidence="1" type="ORF">JI747_002500</name>
</gene>
<evidence type="ECO:0000313" key="2">
    <source>
        <dbReference type="Proteomes" id="UP000618240"/>
    </source>
</evidence>
<sequence length="124" mass="14671">MIEHEKQTPSTIYHQNTILENEMGSPERVHFYGMTVFLKKSLEKIRKNTKSEVLKKLIHHHIEEYLFHIKNNHHEHITYETIDIPVEGPSFMLYAKTAYTKVKSEEECLSRLLDTLGKNDFESL</sequence>
<evidence type="ECO:0000313" key="1">
    <source>
        <dbReference type="EMBL" id="MCA6066030.1"/>
    </source>
</evidence>
<protein>
    <submittedName>
        <fullName evidence="1">Uncharacterized protein</fullName>
    </submittedName>
</protein>
<keyword evidence="2" id="KW-1185">Reference proteome</keyword>
<dbReference type="RefSeq" id="WP_225686045.1">
    <property type="nucleotide sequence ID" value="NZ_JAERSE020000001.1"/>
</dbReference>
<dbReference type="Proteomes" id="UP000618240">
    <property type="component" value="Unassembled WGS sequence"/>
</dbReference>
<accession>A0ABS7ZZI3</accession>
<reference evidence="1 2" key="1">
    <citation type="submission" date="2021-09" db="EMBL/GenBank/DDBJ databases">
        <title>Genome sequencing and assembly of Chryseobacterium sp. RG1.</title>
        <authorList>
            <person name="Chhetri G."/>
        </authorList>
    </citation>
    <scope>NUCLEOTIDE SEQUENCE [LARGE SCALE GENOMIC DNA]</scope>
    <source>
        <strain evidence="1 2">RG1</strain>
    </source>
</reference>
<organism evidence="1 2">
    <name type="scientific">Chryseobacterium tagetis</name>
    <dbReference type="NCBI Taxonomy" id="2801334"/>
    <lineage>
        <taxon>Bacteria</taxon>
        <taxon>Pseudomonadati</taxon>
        <taxon>Bacteroidota</taxon>
        <taxon>Flavobacteriia</taxon>
        <taxon>Flavobacteriales</taxon>
        <taxon>Weeksellaceae</taxon>
        <taxon>Chryseobacterium group</taxon>
        <taxon>Chryseobacterium</taxon>
    </lineage>
</organism>
<comment type="caution">
    <text evidence="1">The sequence shown here is derived from an EMBL/GenBank/DDBJ whole genome shotgun (WGS) entry which is preliminary data.</text>
</comment>
<name>A0ABS7ZZI3_9FLAO</name>
<proteinExistence type="predicted"/>